<evidence type="ECO:0000313" key="7">
    <source>
        <dbReference type="Proteomes" id="UP000233551"/>
    </source>
</evidence>
<sequence length="322" mass="34610">MATVSNSLCSPPCRWRPATALARWSPPRPRTRGCSPPPSLSSAEHTLAQIENSGVIACLRASSPELAMEAACAALRAGISVVGTVLNAKDAQIAISAGARFLMSPAMVKGILADTLASEVLYIPGVMTPTEILSAYDAGAKIVKVYPVSALGGISYISAIQKPFPHIPMVASQGVTIESTGEYIAHGASAVVLSEAIFNKEAMSRCNFDLISQLALKASLLGNEAVKQETDKEKTSKRNCNRVQHCTVIMEEKVYSIINLFAKGGFISYSTETVTLNTALVTDCLRPLNPRESIARDKKGYRRPFYVSRPFKCFSCVVDMFL</sequence>
<dbReference type="CDD" id="cd00452">
    <property type="entry name" value="KDPG_aldolase"/>
    <property type="match status" value="1"/>
</dbReference>
<dbReference type="PANTHER" id="PTHR30246">
    <property type="entry name" value="2-KETO-3-DEOXY-6-PHOSPHOGLUCONATE ALDOLASE"/>
    <property type="match status" value="1"/>
</dbReference>
<evidence type="ECO:0008006" key="8">
    <source>
        <dbReference type="Google" id="ProtNLM"/>
    </source>
</evidence>
<dbReference type="SUPFAM" id="SSF51569">
    <property type="entry name" value="Aldolase"/>
    <property type="match status" value="1"/>
</dbReference>
<dbReference type="InterPro" id="IPR013785">
    <property type="entry name" value="Aldolase_TIM"/>
</dbReference>
<comment type="caution">
    <text evidence="6">The sequence shown here is derived from an EMBL/GenBank/DDBJ whole genome shotgun (WGS) entry which is preliminary data.</text>
</comment>
<keyword evidence="5" id="KW-0119">Carbohydrate metabolism</keyword>
<comment type="pathway">
    <text evidence="1">Carbohydrate acid metabolism.</text>
</comment>
<accession>A0A2I0KJS7</accession>
<organism evidence="6 7">
    <name type="scientific">Punica granatum</name>
    <name type="common">Pomegranate</name>
    <dbReference type="NCBI Taxonomy" id="22663"/>
    <lineage>
        <taxon>Eukaryota</taxon>
        <taxon>Viridiplantae</taxon>
        <taxon>Streptophyta</taxon>
        <taxon>Embryophyta</taxon>
        <taxon>Tracheophyta</taxon>
        <taxon>Spermatophyta</taxon>
        <taxon>Magnoliopsida</taxon>
        <taxon>eudicotyledons</taxon>
        <taxon>Gunneridae</taxon>
        <taxon>Pentapetalae</taxon>
        <taxon>rosids</taxon>
        <taxon>malvids</taxon>
        <taxon>Myrtales</taxon>
        <taxon>Lythraceae</taxon>
        <taxon>Punica</taxon>
    </lineage>
</organism>
<comment type="subunit">
    <text evidence="3">Homotrimer.</text>
</comment>
<evidence type="ECO:0000256" key="4">
    <source>
        <dbReference type="ARBA" id="ARBA00023239"/>
    </source>
</evidence>
<keyword evidence="4" id="KW-0456">Lyase</keyword>
<evidence type="ECO:0000256" key="5">
    <source>
        <dbReference type="ARBA" id="ARBA00023277"/>
    </source>
</evidence>
<evidence type="ECO:0000313" key="6">
    <source>
        <dbReference type="EMBL" id="PKI68741.1"/>
    </source>
</evidence>
<dbReference type="AlphaFoldDB" id="A0A2I0KJS7"/>
<name>A0A2I0KJS7_PUNGR</name>
<dbReference type="InterPro" id="IPR000887">
    <property type="entry name" value="Aldlse_KDPG_KHG"/>
</dbReference>
<gene>
    <name evidence="6" type="ORF">CRG98_010798</name>
</gene>
<comment type="similarity">
    <text evidence="2">Belongs to the KHG/KDPG aldolase family.</text>
</comment>
<evidence type="ECO:0000256" key="3">
    <source>
        <dbReference type="ARBA" id="ARBA00011233"/>
    </source>
</evidence>
<dbReference type="GO" id="GO:0016829">
    <property type="term" value="F:lyase activity"/>
    <property type="evidence" value="ECO:0007669"/>
    <property type="project" value="UniProtKB-KW"/>
</dbReference>
<proteinExistence type="inferred from homology"/>
<dbReference type="EMBL" id="PGOL01000542">
    <property type="protein sequence ID" value="PKI68741.1"/>
    <property type="molecule type" value="Genomic_DNA"/>
</dbReference>
<evidence type="ECO:0000256" key="2">
    <source>
        <dbReference type="ARBA" id="ARBA00006906"/>
    </source>
</evidence>
<reference evidence="6 7" key="1">
    <citation type="submission" date="2017-11" db="EMBL/GenBank/DDBJ databases">
        <title>De-novo sequencing of pomegranate (Punica granatum L.) genome.</title>
        <authorList>
            <person name="Akparov Z."/>
            <person name="Amiraslanov A."/>
            <person name="Hajiyeva S."/>
            <person name="Abbasov M."/>
            <person name="Kaur K."/>
            <person name="Hamwieh A."/>
            <person name="Solovyev V."/>
            <person name="Salamov A."/>
            <person name="Braich B."/>
            <person name="Kosarev P."/>
            <person name="Mahmoud A."/>
            <person name="Hajiyev E."/>
            <person name="Babayeva S."/>
            <person name="Izzatullayeva V."/>
            <person name="Mammadov A."/>
            <person name="Mammadov A."/>
            <person name="Sharifova S."/>
            <person name="Ojaghi J."/>
            <person name="Eynullazada K."/>
            <person name="Bayramov B."/>
            <person name="Abdulazimova A."/>
            <person name="Shahmuradov I."/>
        </authorList>
    </citation>
    <scope>NUCLEOTIDE SEQUENCE [LARGE SCALE GENOMIC DNA]</scope>
    <source>
        <strain evidence="7">cv. AG2017</strain>
        <tissue evidence="6">Leaf</tissue>
    </source>
</reference>
<keyword evidence="7" id="KW-1185">Reference proteome</keyword>
<dbReference type="Proteomes" id="UP000233551">
    <property type="component" value="Unassembled WGS sequence"/>
</dbReference>
<protein>
    <recommendedName>
        <fullName evidence="8">KHG/KDPG aldolase</fullName>
    </recommendedName>
</protein>
<evidence type="ECO:0000256" key="1">
    <source>
        <dbReference type="ARBA" id="ARBA00004761"/>
    </source>
</evidence>
<dbReference type="Pfam" id="PF01081">
    <property type="entry name" value="Aldolase"/>
    <property type="match status" value="1"/>
</dbReference>
<dbReference type="Gene3D" id="3.20.20.70">
    <property type="entry name" value="Aldolase class I"/>
    <property type="match status" value="1"/>
</dbReference>
<dbReference type="PANTHER" id="PTHR30246:SF1">
    <property type="entry name" value="2-DEHYDRO-3-DEOXY-6-PHOSPHOGALACTONATE ALDOLASE-RELATED"/>
    <property type="match status" value="1"/>
</dbReference>
<dbReference type="STRING" id="22663.A0A2I0KJS7"/>